<evidence type="ECO:0000313" key="7">
    <source>
        <dbReference type="Proteomes" id="UP000190657"/>
    </source>
</evidence>
<dbReference type="PANTHER" id="PTHR46017:SF1">
    <property type="entry name" value="ALPHA-MANNOSIDASE 2C1"/>
    <property type="match status" value="1"/>
</dbReference>
<dbReference type="GO" id="GO:0006013">
    <property type="term" value="P:mannose metabolic process"/>
    <property type="evidence" value="ECO:0007669"/>
    <property type="project" value="InterPro"/>
</dbReference>
<dbReference type="InterPro" id="IPR013780">
    <property type="entry name" value="Glyco_hydro_b"/>
</dbReference>
<dbReference type="OrthoDB" id="1683857at2"/>
<dbReference type="SUPFAM" id="SSF88713">
    <property type="entry name" value="Glycoside hydrolase/deacetylase"/>
    <property type="match status" value="1"/>
</dbReference>
<evidence type="ECO:0000259" key="5">
    <source>
        <dbReference type="SMART" id="SM00872"/>
    </source>
</evidence>
<dbReference type="InterPro" id="IPR041147">
    <property type="entry name" value="GH38_C"/>
</dbReference>
<dbReference type="Gene3D" id="2.70.98.30">
    <property type="entry name" value="Golgi alpha-mannosidase II, domain 4"/>
    <property type="match status" value="1"/>
</dbReference>
<accession>A0A1T4MXX4</accession>
<proteinExistence type="inferred from homology"/>
<dbReference type="Pfam" id="PF09261">
    <property type="entry name" value="Alpha-mann_mid"/>
    <property type="match status" value="1"/>
</dbReference>
<dbReference type="EMBL" id="FUWW01000017">
    <property type="protein sequence ID" value="SJZ71909.1"/>
    <property type="molecule type" value="Genomic_DNA"/>
</dbReference>
<name>A0A1T4MXX4_9FIRM</name>
<dbReference type="SUPFAM" id="SSF88688">
    <property type="entry name" value="Families 57/38 glycoside transferase middle domain"/>
    <property type="match status" value="1"/>
</dbReference>
<evidence type="ECO:0000256" key="4">
    <source>
        <dbReference type="ARBA" id="ARBA00023295"/>
    </source>
</evidence>
<keyword evidence="2" id="KW-0479">Metal-binding</keyword>
<dbReference type="Gene3D" id="2.60.40.1180">
    <property type="entry name" value="Golgi alpha-mannosidase II"/>
    <property type="match status" value="1"/>
</dbReference>
<dbReference type="InterPro" id="IPR027291">
    <property type="entry name" value="Glyco_hydro_38_N_sf"/>
</dbReference>
<comment type="similarity">
    <text evidence="1">Belongs to the glycosyl hydrolase 38 family.</text>
</comment>
<dbReference type="InterPro" id="IPR011013">
    <property type="entry name" value="Gal_mutarotase_sf_dom"/>
</dbReference>
<dbReference type="GO" id="GO:0004559">
    <property type="term" value="F:alpha-mannosidase activity"/>
    <property type="evidence" value="ECO:0007669"/>
    <property type="project" value="InterPro"/>
</dbReference>
<dbReference type="InterPro" id="IPR015341">
    <property type="entry name" value="Glyco_hydro_38_cen"/>
</dbReference>
<dbReference type="Pfam" id="PF17677">
    <property type="entry name" value="Glyco_hydro38C2"/>
    <property type="match status" value="1"/>
</dbReference>
<dbReference type="SUPFAM" id="SSF74650">
    <property type="entry name" value="Galactose mutarotase-like"/>
    <property type="match status" value="1"/>
</dbReference>
<dbReference type="GO" id="GO:0009313">
    <property type="term" value="P:oligosaccharide catabolic process"/>
    <property type="evidence" value="ECO:0007669"/>
    <property type="project" value="TreeGrafter"/>
</dbReference>
<dbReference type="Pfam" id="PF01074">
    <property type="entry name" value="Glyco_hydro_38N"/>
    <property type="match status" value="1"/>
</dbReference>
<keyword evidence="3" id="KW-0378">Hydrolase</keyword>
<dbReference type="Pfam" id="PF07748">
    <property type="entry name" value="Glyco_hydro_38C"/>
    <property type="match status" value="1"/>
</dbReference>
<keyword evidence="4" id="KW-0326">Glycosidase</keyword>
<dbReference type="InterPro" id="IPR011330">
    <property type="entry name" value="Glyco_hydro/deAcase_b/a-brl"/>
</dbReference>
<dbReference type="SMART" id="SM00872">
    <property type="entry name" value="Alpha-mann_mid"/>
    <property type="match status" value="1"/>
</dbReference>
<dbReference type="Gene3D" id="3.20.110.10">
    <property type="entry name" value="Glycoside hydrolase 38, N terminal domain"/>
    <property type="match status" value="1"/>
</dbReference>
<dbReference type="InterPro" id="IPR000602">
    <property type="entry name" value="Glyco_hydro_38_N"/>
</dbReference>
<dbReference type="Proteomes" id="UP000190657">
    <property type="component" value="Unassembled WGS sequence"/>
</dbReference>
<organism evidence="6 7">
    <name type="scientific">Eubacterium coprostanoligenes</name>
    <dbReference type="NCBI Taxonomy" id="290054"/>
    <lineage>
        <taxon>Bacteria</taxon>
        <taxon>Bacillati</taxon>
        <taxon>Bacillota</taxon>
        <taxon>Clostridia</taxon>
        <taxon>Eubacteriales</taxon>
        <taxon>Eubacteriaceae</taxon>
        <taxon>Eubacterium</taxon>
    </lineage>
</organism>
<evidence type="ECO:0000256" key="2">
    <source>
        <dbReference type="ARBA" id="ARBA00022723"/>
    </source>
</evidence>
<dbReference type="RefSeq" id="WP_078768880.1">
    <property type="nucleotide sequence ID" value="NZ_FUWW01000017.1"/>
</dbReference>
<reference evidence="6 7" key="1">
    <citation type="submission" date="2017-02" db="EMBL/GenBank/DDBJ databases">
        <authorList>
            <person name="Peterson S.W."/>
        </authorList>
    </citation>
    <scope>NUCLEOTIDE SEQUENCE [LARGE SCALE GENOMIC DNA]</scope>
    <source>
        <strain evidence="6 7">ATCC 51222</strain>
    </source>
</reference>
<gene>
    <name evidence="6" type="ORF">SAMN02745114_01418</name>
</gene>
<feature type="domain" description="Glycoside hydrolase family 38 central" evidence="5">
    <location>
        <begin position="283"/>
        <end position="361"/>
    </location>
</feature>
<sequence>MAENKIFAVATAHLDTVWRWELPKTIEEYIPDTFEKNFELIEKYPHYRFNFEGSFRYELIEEYYPEAFEKIKEYIADDRWCVSGSAYENGDVNIPSPEALFRNFLYGNHYFKEKFGKTSKDVFLPDCFGFGYALPSVARHSNLLGVSSQKLGWGGAYELPFDIGVWQGVNGDKIFASLNPLSYRYKFSDDVRGDLQIINKLAQNGINHDLPWTMNYYGTGDWGGAPDNESAKAVNNSVEANNENNGTSVYSASSDEIFVEMDKLTQGQKDGLPVWNNELVMRSHGAGGYTSRAMSKRLNAQNENLADNCEKSAVAASLLTSYKYPKSIIDKAWKRVIQHQFHDDLPGTSTMLQYNDSWNDYFVSLNQFQTEYEGAVGAIANELDTSWCKECAIIVNNPVATKRKGAVEAHIKLNRNAKYVKVFDKNGKEIPSQIIKKTGKEFDIVFLANVGSVGYKVYDAQGSDEKCKLTSDLKATEHTLENDKYKLMFNKNGDIGSIVDKKLKVQLLTSPIKLALLHDLGELNYPSWEMRKEDIDAEPYCYANTPTFELIENGPARIAIKVTREAEYSKIEQIVSIDAYADTIRVDNNIDWQSRRTLLKAQFPVTCSNEEASYDLGLGYIKRGNNKDNLYEVPAQKWADITDRFGRYGVSIFSDCKYGWDKPNDYTLRLTCIHTPAGAFTKDARQDLQDIGRNKFSFGIFSHKGEIGATTQIEAQCFNQKLVAFTTSSRREGALGDSFSLMSTTSDSVIVRAVKQAIDDDSIVVRINEGIGKEHKGAGIKFYCDITEACETYASEEYIKDAEIKDGALVFDLKPFEVKTFKLKLANERNKAKENYKKLDLEYNSTGITADEYKVNCIMQGSGMSLPNELIPSNLTVHGITFKMPNVDMNKNIYIPREQEIELPKGITKLYMIAGSVFGKQDIVIMADNKERHMTIYPMSEPIGRWDMAGLGQTAKITHQPIAIEFTHTHHPEGNIANGKAYFYLYEIDVRGCKTVTMPENNKVVILAMTGIKKFSNTYLATELIDKVDEKYNFGEIPPIDKIIDKADFITIRAGKIQDQVKGGKGKGFKRDNIITNIIRSYTKSEW</sequence>
<dbReference type="InterPro" id="IPR028995">
    <property type="entry name" value="Glyco_hydro_57/38_cen_sf"/>
</dbReference>
<dbReference type="InterPro" id="IPR037094">
    <property type="entry name" value="Glyco_hydro_38_cen_sf"/>
</dbReference>
<dbReference type="GO" id="GO:0046872">
    <property type="term" value="F:metal ion binding"/>
    <property type="evidence" value="ECO:0007669"/>
    <property type="project" value="UniProtKB-KW"/>
</dbReference>
<dbReference type="AlphaFoldDB" id="A0A1T4MXX4"/>
<evidence type="ECO:0000256" key="1">
    <source>
        <dbReference type="ARBA" id="ARBA00009792"/>
    </source>
</evidence>
<dbReference type="Gene3D" id="1.20.1270.50">
    <property type="entry name" value="Glycoside hydrolase family 38, central domain"/>
    <property type="match status" value="1"/>
</dbReference>
<keyword evidence="7" id="KW-1185">Reference proteome</keyword>
<dbReference type="PANTHER" id="PTHR46017">
    <property type="entry name" value="ALPHA-MANNOSIDASE 2C1"/>
    <property type="match status" value="1"/>
</dbReference>
<evidence type="ECO:0000256" key="3">
    <source>
        <dbReference type="ARBA" id="ARBA00022801"/>
    </source>
</evidence>
<protein>
    <submittedName>
        <fullName evidence="6">Alpha-mannosidase</fullName>
    </submittedName>
</protein>
<dbReference type="InterPro" id="IPR011682">
    <property type="entry name" value="Glyco_hydro_38_C"/>
</dbReference>
<dbReference type="GO" id="GO:0030246">
    <property type="term" value="F:carbohydrate binding"/>
    <property type="evidence" value="ECO:0007669"/>
    <property type="project" value="InterPro"/>
</dbReference>
<evidence type="ECO:0000313" key="6">
    <source>
        <dbReference type="EMBL" id="SJZ71909.1"/>
    </source>
</evidence>
<dbReference type="STRING" id="290054.SAMN02745114_01418"/>